<dbReference type="EMBL" id="CP047166">
    <property type="protein sequence ID" value="QRF66365.1"/>
    <property type="molecule type" value="Genomic_DNA"/>
</dbReference>
<organism evidence="1 2">
    <name type="scientific">Ponticoccus alexandrii</name>
    <dbReference type="NCBI Taxonomy" id="1943633"/>
    <lineage>
        <taxon>Bacteria</taxon>
        <taxon>Pseudomonadati</taxon>
        <taxon>Pseudomonadota</taxon>
        <taxon>Alphaproteobacteria</taxon>
        <taxon>Rhodobacterales</taxon>
        <taxon>Roseobacteraceae</taxon>
        <taxon>Ponticoccus</taxon>
    </lineage>
</organism>
<sequence>MTARHLSSVPSEPLPDYPISAAENLDSHYFLQWNLKRWRGSAFKKTCDPVVGWYGFNLFCIAQDGRPVGTLPDDPSQLAFDLHLSVDKFEDLCRLNPSPLHGWYRVRCDNGEIRLAHKVVTECVQEALKGKRDNAAKNADDRMRKRLRTIAGHVYAITGSDRLAKDEERLNAVHDWIETTYPGGSATEKRVREAINALSR</sequence>
<proteinExistence type="predicted"/>
<accession>A0ABX7F767</accession>
<dbReference type="RefSeq" id="WP_023848249.1">
    <property type="nucleotide sequence ID" value="NZ_CP047166.1"/>
</dbReference>
<gene>
    <name evidence="1" type="ORF">GQA70_08615</name>
</gene>
<reference evidence="1 2" key="1">
    <citation type="submission" date="2019-12" db="EMBL/GenBank/DDBJ databases">
        <title>Complete Genome Sequence of a Quorum-Sensing Bacterium,Rhodobacteraceae bacterium C31, Isolated from a marine microalgae symbiotic bacteria.</title>
        <authorList>
            <person name="Zhang Y."/>
        </authorList>
    </citation>
    <scope>NUCLEOTIDE SEQUENCE [LARGE SCALE GENOMIC DNA]</scope>
    <source>
        <strain evidence="1 2">C31</strain>
    </source>
</reference>
<keyword evidence="2" id="KW-1185">Reference proteome</keyword>
<evidence type="ECO:0000313" key="2">
    <source>
        <dbReference type="Proteomes" id="UP000596387"/>
    </source>
</evidence>
<dbReference type="Proteomes" id="UP000596387">
    <property type="component" value="Chromosome"/>
</dbReference>
<name>A0ABX7F767_9RHOB</name>
<evidence type="ECO:0000313" key="1">
    <source>
        <dbReference type="EMBL" id="QRF66365.1"/>
    </source>
</evidence>
<protein>
    <submittedName>
        <fullName evidence="1">Uncharacterized protein</fullName>
    </submittedName>
</protein>